<sequence>MPTGGEIEHAGCFSGLFGGHRQYTNTSRRHSKGTLASAISGVQRGTQDELPKHPQFASSCNFSGRLEDGNLPSYSQSVPNSIFRPEVLKTIEQELDKLDPDLRDLSLRIHDHPELMFEESSDSSAFVPLQGNASTASLNSPYRDEFEGRGSAQYEDGYGGRNTAEYDPYYESAPRMSTSAGPPKY</sequence>
<dbReference type="EMBL" id="SGPL01000765">
    <property type="protein sequence ID" value="THH07607.1"/>
    <property type="molecule type" value="Genomic_DNA"/>
</dbReference>
<feature type="compositionally biased region" description="Polar residues" evidence="1">
    <location>
        <begin position="175"/>
        <end position="185"/>
    </location>
</feature>
<proteinExistence type="predicted"/>
<gene>
    <name evidence="2" type="ORF">EW146_g9267</name>
</gene>
<dbReference type="Proteomes" id="UP000310158">
    <property type="component" value="Unassembled WGS sequence"/>
</dbReference>
<feature type="compositionally biased region" description="Polar residues" evidence="1">
    <location>
        <begin position="131"/>
        <end position="140"/>
    </location>
</feature>
<dbReference type="AlphaFoldDB" id="A0A4S4L889"/>
<feature type="region of interest" description="Disordered" evidence="1">
    <location>
        <begin position="131"/>
        <end position="185"/>
    </location>
</feature>
<comment type="caution">
    <text evidence="2">The sequence shown here is derived from an EMBL/GenBank/DDBJ whole genome shotgun (WGS) entry which is preliminary data.</text>
</comment>
<evidence type="ECO:0000313" key="2">
    <source>
        <dbReference type="EMBL" id="THH07607.1"/>
    </source>
</evidence>
<reference evidence="2 3" key="1">
    <citation type="submission" date="2019-02" db="EMBL/GenBank/DDBJ databases">
        <title>Genome sequencing of the rare red list fungi Bondarzewia mesenterica.</title>
        <authorList>
            <person name="Buettner E."/>
            <person name="Kellner H."/>
        </authorList>
    </citation>
    <scope>NUCLEOTIDE SEQUENCE [LARGE SCALE GENOMIC DNA]</scope>
    <source>
        <strain evidence="2 3">DSM 108281</strain>
    </source>
</reference>
<evidence type="ECO:0000256" key="1">
    <source>
        <dbReference type="SAM" id="MobiDB-lite"/>
    </source>
</evidence>
<protein>
    <submittedName>
        <fullName evidence="2">Uncharacterized protein</fullName>
    </submittedName>
</protein>
<name>A0A4S4L889_9AGAM</name>
<evidence type="ECO:0000313" key="3">
    <source>
        <dbReference type="Proteomes" id="UP000310158"/>
    </source>
</evidence>
<dbReference type="OrthoDB" id="6119954at2759"/>
<accession>A0A4S4L889</accession>
<keyword evidence="3" id="KW-1185">Reference proteome</keyword>
<organism evidence="2 3">
    <name type="scientific">Bondarzewia mesenterica</name>
    <dbReference type="NCBI Taxonomy" id="1095465"/>
    <lineage>
        <taxon>Eukaryota</taxon>
        <taxon>Fungi</taxon>
        <taxon>Dikarya</taxon>
        <taxon>Basidiomycota</taxon>
        <taxon>Agaricomycotina</taxon>
        <taxon>Agaricomycetes</taxon>
        <taxon>Russulales</taxon>
        <taxon>Bondarzewiaceae</taxon>
        <taxon>Bondarzewia</taxon>
    </lineage>
</organism>